<keyword evidence="3 5" id="KW-1133">Transmembrane helix</keyword>
<evidence type="ECO:0000313" key="7">
    <source>
        <dbReference type="Proteomes" id="UP000664122"/>
    </source>
</evidence>
<sequence length="134" mass="13994">MNTTGLAAVAIYAALNGGVLVWLTVQTGRVRARDKVMMGDGGNPRLIRAMRGHANAVEFIPITLITMTLAALLGAPALVLHVLGIMLTVGRVLHALHFTADDAPRWQRFSGTGLSLLAMAGAALAALIQGLMAI</sequence>
<dbReference type="SUPFAM" id="SSF161084">
    <property type="entry name" value="MAPEG domain-like"/>
    <property type="match status" value="1"/>
</dbReference>
<dbReference type="AlphaFoldDB" id="A0A939JTY4"/>
<keyword evidence="2 5" id="KW-0812">Transmembrane</keyword>
<dbReference type="RefSeq" id="WP_207257409.1">
    <property type="nucleotide sequence ID" value="NZ_JAFMPP010000006.1"/>
</dbReference>
<reference evidence="6" key="1">
    <citation type="submission" date="2021-03" db="EMBL/GenBank/DDBJ databases">
        <title>Whole genome sequence of Jiella sp. CQZ9-1.</title>
        <authorList>
            <person name="Tuo L."/>
        </authorList>
    </citation>
    <scope>NUCLEOTIDE SEQUENCE</scope>
    <source>
        <strain evidence="6">CQZ9-1</strain>
    </source>
</reference>
<keyword evidence="4 5" id="KW-0472">Membrane</keyword>
<dbReference type="PANTHER" id="PTHR35814:SF1">
    <property type="entry name" value="GLUTATHIONE S-TRANSFERASE-RELATED"/>
    <property type="match status" value="1"/>
</dbReference>
<evidence type="ECO:0000256" key="2">
    <source>
        <dbReference type="ARBA" id="ARBA00022692"/>
    </source>
</evidence>
<evidence type="ECO:0000313" key="6">
    <source>
        <dbReference type="EMBL" id="MBO0662615.1"/>
    </source>
</evidence>
<name>A0A939JTY4_9HYPH</name>
<dbReference type="EMBL" id="JAFMPP010000006">
    <property type="protein sequence ID" value="MBO0662615.1"/>
    <property type="molecule type" value="Genomic_DNA"/>
</dbReference>
<organism evidence="6 7">
    <name type="scientific">Jiella flava</name>
    <dbReference type="NCBI Taxonomy" id="2816857"/>
    <lineage>
        <taxon>Bacteria</taxon>
        <taxon>Pseudomonadati</taxon>
        <taxon>Pseudomonadota</taxon>
        <taxon>Alphaproteobacteria</taxon>
        <taxon>Hyphomicrobiales</taxon>
        <taxon>Aurantimonadaceae</taxon>
        <taxon>Jiella</taxon>
    </lineage>
</organism>
<dbReference type="PANTHER" id="PTHR35814">
    <property type="match status" value="1"/>
</dbReference>
<feature type="transmembrane region" description="Helical" evidence="5">
    <location>
        <begin position="109"/>
        <end position="128"/>
    </location>
</feature>
<comment type="subcellular location">
    <subcellularLocation>
        <location evidence="1">Membrane</location>
    </subcellularLocation>
</comment>
<feature type="transmembrane region" description="Helical" evidence="5">
    <location>
        <begin position="59"/>
        <end position="89"/>
    </location>
</feature>
<gene>
    <name evidence="6" type="ORF">J1C48_08505</name>
</gene>
<feature type="transmembrane region" description="Helical" evidence="5">
    <location>
        <begin position="6"/>
        <end position="25"/>
    </location>
</feature>
<dbReference type="Gene3D" id="1.20.120.550">
    <property type="entry name" value="Membrane associated eicosanoid/glutathione metabolism-like domain"/>
    <property type="match status" value="1"/>
</dbReference>
<evidence type="ECO:0000256" key="1">
    <source>
        <dbReference type="ARBA" id="ARBA00004370"/>
    </source>
</evidence>
<dbReference type="InterPro" id="IPR001129">
    <property type="entry name" value="Membr-assoc_MAPEG"/>
</dbReference>
<dbReference type="Pfam" id="PF01124">
    <property type="entry name" value="MAPEG"/>
    <property type="match status" value="1"/>
</dbReference>
<evidence type="ECO:0000256" key="3">
    <source>
        <dbReference type="ARBA" id="ARBA00022989"/>
    </source>
</evidence>
<protein>
    <submittedName>
        <fullName evidence="6">MAPEG family protein</fullName>
    </submittedName>
</protein>
<proteinExistence type="predicted"/>
<dbReference type="InterPro" id="IPR023352">
    <property type="entry name" value="MAPEG-like_dom_sf"/>
</dbReference>
<keyword evidence="7" id="KW-1185">Reference proteome</keyword>
<accession>A0A939JTY4</accession>
<dbReference type="Proteomes" id="UP000664122">
    <property type="component" value="Unassembled WGS sequence"/>
</dbReference>
<dbReference type="GO" id="GO:0016020">
    <property type="term" value="C:membrane"/>
    <property type="evidence" value="ECO:0007669"/>
    <property type="project" value="UniProtKB-SubCell"/>
</dbReference>
<evidence type="ECO:0000256" key="5">
    <source>
        <dbReference type="SAM" id="Phobius"/>
    </source>
</evidence>
<comment type="caution">
    <text evidence="6">The sequence shown here is derived from an EMBL/GenBank/DDBJ whole genome shotgun (WGS) entry which is preliminary data.</text>
</comment>
<evidence type="ECO:0000256" key="4">
    <source>
        <dbReference type="ARBA" id="ARBA00023136"/>
    </source>
</evidence>